<proteinExistence type="predicted"/>
<protein>
    <submittedName>
        <fullName evidence="1">Uncharacterized protein</fullName>
    </submittedName>
</protein>
<dbReference type="EMBL" id="LR797270">
    <property type="protein sequence ID" value="CAB4198480.1"/>
    <property type="molecule type" value="Genomic_DNA"/>
</dbReference>
<evidence type="ECO:0000313" key="1">
    <source>
        <dbReference type="EMBL" id="CAB4154593.1"/>
    </source>
</evidence>
<organism evidence="1">
    <name type="scientific">uncultured Caudovirales phage</name>
    <dbReference type="NCBI Taxonomy" id="2100421"/>
    <lineage>
        <taxon>Viruses</taxon>
        <taxon>Duplodnaviria</taxon>
        <taxon>Heunggongvirae</taxon>
        <taxon>Uroviricota</taxon>
        <taxon>Caudoviricetes</taxon>
        <taxon>Peduoviridae</taxon>
        <taxon>Maltschvirus</taxon>
        <taxon>Maltschvirus maltsch</taxon>
    </lineage>
</organism>
<name>A0A6J5N6M1_9CAUD</name>
<reference evidence="1" key="1">
    <citation type="submission" date="2020-04" db="EMBL/GenBank/DDBJ databases">
        <authorList>
            <person name="Chiriac C."/>
            <person name="Salcher M."/>
            <person name="Ghai R."/>
            <person name="Kavagutti S V."/>
        </authorList>
    </citation>
    <scope>NUCLEOTIDE SEQUENCE</scope>
</reference>
<dbReference type="EMBL" id="LR796859">
    <property type="protein sequence ID" value="CAB4170715.1"/>
    <property type="molecule type" value="Genomic_DNA"/>
</dbReference>
<accession>A0A6J5N6M1</accession>
<sequence>MKHSLAPKGLSLSQAQSISNLCNQRCRDIQSQIDVINNAEKVITVDGRDYTKVIGNPIPSTIVEILQEKAKLHATQAFLMENIKGKDQLIRAKQSEKFQYAVDRPERVEYESIDELELVDESWGWDQLTAAQWQEYLESEAYASHIGQFIHKGGKLDRLRAELPTMEFLEWAEIETGKKTPVEVNAHHSQKELGDLHAELSAIHRKHEQRVNYFKAMVKNAVTTENARIIRINADEQTRVDKINEETYAAYDVLAKKWQSDWTAAQYKFNEERQQEIALLAALRIEVPARFQPTVDEFLKGLE</sequence>
<gene>
    <name evidence="3" type="ORF">UFOVP1307_110</name>
    <name evidence="1" type="ORF">UFOVP651_13</name>
    <name evidence="2" type="ORF">UFOVP902_92</name>
</gene>
<dbReference type="EMBL" id="LR796625">
    <property type="protein sequence ID" value="CAB4154593.1"/>
    <property type="molecule type" value="Genomic_DNA"/>
</dbReference>
<evidence type="ECO:0000313" key="2">
    <source>
        <dbReference type="EMBL" id="CAB4170715.1"/>
    </source>
</evidence>
<evidence type="ECO:0000313" key="3">
    <source>
        <dbReference type="EMBL" id="CAB4198480.1"/>
    </source>
</evidence>